<reference evidence="12" key="1">
    <citation type="submission" date="2022-06" db="EMBL/GenBank/DDBJ databases">
        <title>Physiological and biochemical characterization and genomic elucidation of a strain of the genus Ensifer adhaerens M8 that combines arsenic oxidation and chromium reduction.</title>
        <authorList>
            <person name="Li X."/>
            <person name="Yu c."/>
        </authorList>
    </citation>
    <scope>NUCLEOTIDE SEQUENCE</scope>
    <source>
        <strain evidence="12">M8</strain>
    </source>
</reference>
<dbReference type="GO" id="GO:0005886">
    <property type="term" value="C:plasma membrane"/>
    <property type="evidence" value="ECO:0007669"/>
    <property type="project" value="UniProtKB-SubCell"/>
</dbReference>
<sequence length="530" mass="58092">MERSRIVVIASILAALGAILPMLAAYYLSWSIAVRGEQARLARLADYAIMRADAALGEASRALKTADRFDMPPCMATHIAALRSLVVNTTAIEDIGYFENGLLRCTSWGYPPRRLTRSPPADFFASNGVEVIPRMYPTISTGAPMTAFRYRSYTVLTNPVRFVDVIAEPGTRLAVATKNGVLVSTLNDPDPSLTERLADLPKTGSNAEDLFATSRDADWIAVATAPSIAILSDMDRERLLLLPVGALVAALMVGLVVWLSRRRLSPLGELSIAVQRREFIVHYQPLIELKSGICVGAEALVRWRRPDGQMVRPDLFIPLAEENGLIEEITDQVLIAMIAELKSVLVADRSLHIAINLAADDLKSGRILPVMEAALRNTGVLTEQIWLEATERGFMDVKSARATIEEARRRGHSVAIDDFGTGYSSLQYLQELPLDALKIDKSFIDTVGTDSATSSITPHIIDIANSLDLYIVAEGIERQEQADYLIGRGVQYGQGWLFSKALPAAEFIAFYNDSKRRLGAGPAVIRREIA</sequence>
<name>A0A9Q8YAJ1_ENSAD</name>
<dbReference type="PANTHER" id="PTHR33121:SF79">
    <property type="entry name" value="CYCLIC DI-GMP PHOSPHODIESTERASE PDED-RELATED"/>
    <property type="match status" value="1"/>
</dbReference>
<keyword evidence="3" id="KW-1003">Cell membrane</keyword>
<evidence type="ECO:0000256" key="10">
    <source>
        <dbReference type="SAM" id="Phobius"/>
    </source>
</evidence>
<dbReference type="EC" id="3.1.4.52" evidence="2"/>
<evidence type="ECO:0000256" key="1">
    <source>
        <dbReference type="ARBA" id="ARBA00004651"/>
    </source>
</evidence>
<evidence type="ECO:0000256" key="6">
    <source>
        <dbReference type="ARBA" id="ARBA00022801"/>
    </source>
</evidence>
<protein>
    <recommendedName>
        <fullName evidence="2">cyclic-guanylate-specific phosphodiesterase</fullName>
        <ecNumber evidence="2">3.1.4.52</ecNumber>
    </recommendedName>
</protein>
<evidence type="ECO:0000256" key="3">
    <source>
        <dbReference type="ARBA" id="ARBA00022475"/>
    </source>
</evidence>
<feature type="transmembrane region" description="Helical" evidence="10">
    <location>
        <begin position="239"/>
        <end position="259"/>
    </location>
</feature>
<keyword evidence="6" id="KW-0378">Hydrolase</keyword>
<evidence type="ECO:0000259" key="11">
    <source>
        <dbReference type="PROSITE" id="PS50883"/>
    </source>
</evidence>
<dbReference type="SUPFAM" id="SSF141868">
    <property type="entry name" value="EAL domain-like"/>
    <property type="match status" value="1"/>
</dbReference>
<dbReference type="EMBL" id="CP098807">
    <property type="protein sequence ID" value="USJ24059.1"/>
    <property type="molecule type" value="Genomic_DNA"/>
</dbReference>
<evidence type="ECO:0000256" key="4">
    <source>
        <dbReference type="ARBA" id="ARBA00022636"/>
    </source>
</evidence>
<evidence type="ECO:0000313" key="12">
    <source>
        <dbReference type="EMBL" id="USJ24059.1"/>
    </source>
</evidence>
<feature type="domain" description="EAL" evidence="11">
    <location>
        <begin position="263"/>
        <end position="515"/>
    </location>
</feature>
<dbReference type="PROSITE" id="PS50883">
    <property type="entry name" value="EAL"/>
    <property type="match status" value="1"/>
</dbReference>
<feature type="transmembrane region" description="Helical" evidence="10">
    <location>
        <begin position="6"/>
        <end position="28"/>
    </location>
</feature>
<accession>A0A9Q8YAJ1</accession>
<dbReference type="SMART" id="SM00052">
    <property type="entry name" value="EAL"/>
    <property type="match status" value="1"/>
</dbReference>
<evidence type="ECO:0000256" key="5">
    <source>
        <dbReference type="ARBA" id="ARBA00022692"/>
    </source>
</evidence>
<dbReference type="Gene3D" id="3.20.20.450">
    <property type="entry name" value="EAL domain"/>
    <property type="match status" value="1"/>
</dbReference>
<dbReference type="InterPro" id="IPR050706">
    <property type="entry name" value="Cyclic-di-GMP_PDE-like"/>
</dbReference>
<dbReference type="RefSeq" id="WP_244546711.1">
    <property type="nucleotide sequence ID" value="NZ_CAXURO020000001.1"/>
</dbReference>
<dbReference type="Pfam" id="PF12792">
    <property type="entry name" value="CSS-motif"/>
    <property type="match status" value="1"/>
</dbReference>
<dbReference type="PANTHER" id="PTHR33121">
    <property type="entry name" value="CYCLIC DI-GMP PHOSPHODIESTERASE PDEF"/>
    <property type="match status" value="1"/>
</dbReference>
<keyword evidence="7 10" id="KW-1133">Transmembrane helix</keyword>
<keyword evidence="4" id="KW-0973">c-di-GMP</keyword>
<dbReference type="Pfam" id="PF00563">
    <property type="entry name" value="EAL"/>
    <property type="match status" value="1"/>
</dbReference>
<keyword evidence="8 10" id="KW-0472">Membrane</keyword>
<dbReference type="Proteomes" id="UP001055460">
    <property type="component" value="Chromosome"/>
</dbReference>
<organism evidence="12 13">
    <name type="scientific">Ensifer adhaerens</name>
    <name type="common">Sinorhizobium morelense</name>
    <dbReference type="NCBI Taxonomy" id="106592"/>
    <lineage>
        <taxon>Bacteria</taxon>
        <taxon>Pseudomonadati</taxon>
        <taxon>Pseudomonadota</taxon>
        <taxon>Alphaproteobacteria</taxon>
        <taxon>Hyphomicrobiales</taxon>
        <taxon>Rhizobiaceae</taxon>
        <taxon>Sinorhizobium/Ensifer group</taxon>
        <taxon>Ensifer</taxon>
    </lineage>
</organism>
<evidence type="ECO:0000256" key="9">
    <source>
        <dbReference type="ARBA" id="ARBA00034290"/>
    </source>
</evidence>
<gene>
    <name evidence="12" type="ORF">NE863_03445</name>
</gene>
<dbReference type="AlphaFoldDB" id="A0A9Q8YAJ1"/>
<evidence type="ECO:0000313" key="13">
    <source>
        <dbReference type="Proteomes" id="UP001055460"/>
    </source>
</evidence>
<proteinExistence type="predicted"/>
<dbReference type="InterPro" id="IPR024744">
    <property type="entry name" value="CSS-motif_dom"/>
</dbReference>
<dbReference type="InterPro" id="IPR001633">
    <property type="entry name" value="EAL_dom"/>
</dbReference>
<evidence type="ECO:0000256" key="7">
    <source>
        <dbReference type="ARBA" id="ARBA00022989"/>
    </source>
</evidence>
<comment type="catalytic activity">
    <reaction evidence="9">
        <text>3',3'-c-di-GMP + H2O = 5'-phosphoguanylyl(3'-&gt;5')guanosine + H(+)</text>
        <dbReference type="Rhea" id="RHEA:24902"/>
        <dbReference type="ChEBI" id="CHEBI:15377"/>
        <dbReference type="ChEBI" id="CHEBI:15378"/>
        <dbReference type="ChEBI" id="CHEBI:58754"/>
        <dbReference type="ChEBI" id="CHEBI:58805"/>
        <dbReference type="EC" id="3.1.4.52"/>
    </reaction>
</comment>
<dbReference type="CDD" id="cd01948">
    <property type="entry name" value="EAL"/>
    <property type="match status" value="1"/>
</dbReference>
<evidence type="ECO:0000256" key="8">
    <source>
        <dbReference type="ARBA" id="ARBA00023136"/>
    </source>
</evidence>
<dbReference type="GO" id="GO:0071111">
    <property type="term" value="F:cyclic-guanylate-specific phosphodiesterase activity"/>
    <property type="evidence" value="ECO:0007669"/>
    <property type="project" value="UniProtKB-EC"/>
</dbReference>
<keyword evidence="5 10" id="KW-0812">Transmembrane</keyword>
<dbReference type="InterPro" id="IPR035919">
    <property type="entry name" value="EAL_sf"/>
</dbReference>
<comment type="subcellular location">
    <subcellularLocation>
        <location evidence="1">Cell membrane</location>
        <topology evidence="1">Multi-pass membrane protein</topology>
    </subcellularLocation>
</comment>
<evidence type="ECO:0000256" key="2">
    <source>
        <dbReference type="ARBA" id="ARBA00012282"/>
    </source>
</evidence>